<evidence type="ECO:0000313" key="1">
    <source>
        <dbReference type="EMBL" id="TKW55170.1"/>
    </source>
</evidence>
<dbReference type="Proteomes" id="UP000310108">
    <property type="component" value="Unassembled WGS sequence"/>
</dbReference>
<dbReference type="AlphaFoldDB" id="A0A4U6XGZ4"/>
<dbReference type="EMBL" id="PJEX01000109">
    <property type="protein sequence ID" value="TKW55170.1"/>
    <property type="molecule type" value="Genomic_DNA"/>
</dbReference>
<name>A0A4U6XGZ4_9PEZI</name>
<dbReference type="OrthoDB" id="5425448at2759"/>
<protein>
    <submittedName>
        <fullName evidence="1">Uncharacterized protein</fullName>
    </submittedName>
</protein>
<comment type="caution">
    <text evidence="1">The sequence shown here is derived from an EMBL/GenBank/DDBJ whole genome shotgun (WGS) entry which is preliminary data.</text>
</comment>
<organism evidence="1 2">
    <name type="scientific">Colletotrichum tanaceti</name>
    <dbReference type="NCBI Taxonomy" id="1306861"/>
    <lineage>
        <taxon>Eukaryota</taxon>
        <taxon>Fungi</taxon>
        <taxon>Dikarya</taxon>
        <taxon>Ascomycota</taxon>
        <taxon>Pezizomycotina</taxon>
        <taxon>Sordariomycetes</taxon>
        <taxon>Hypocreomycetidae</taxon>
        <taxon>Glomerellales</taxon>
        <taxon>Glomerellaceae</taxon>
        <taxon>Colletotrichum</taxon>
        <taxon>Colletotrichum destructivum species complex</taxon>
    </lineage>
</organism>
<reference evidence="1 2" key="1">
    <citation type="journal article" date="2019" name="PLoS ONE">
        <title>Comparative genome analysis indicates high evolutionary potential of pathogenicity genes in Colletotrichum tanaceti.</title>
        <authorList>
            <person name="Lelwala R.V."/>
            <person name="Korhonen P.K."/>
            <person name="Young N.D."/>
            <person name="Scott J.B."/>
            <person name="Ades P.A."/>
            <person name="Gasser R.B."/>
            <person name="Taylor P.W.J."/>
        </authorList>
    </citation>
    <scope>NUCLEOTIDE SEQUENCE [LARGE SCALE GENOMIC DNA]</scope>
    <source>
        <strain evidence="1">BRIP57314</strain>
    </source>
</reference>
<keyword evidence="2" id="KW-1185">Reference proteome</keyword>
<sequence length="366" mass="41911">MLSPGTSGTWLCTPGDDPFEGPCIGCQGYHKFEGPRPCVKAYFEDLVLSGSCNYASSYAIYHPTLDNNTRIRRELPRRINLDELIGRVDRARRQFNFQVYQDGRPLYVIDIDGCHNYLQGLRKQMDAVEHDFHAFIDRTVVEADTSGDDWEQCMTQTVVLRSDLFSLLCDVNKMPNLASFSYVSRTKMYEKKAAVGRRINVEDPDDADDLILAAQLSRIVCRKLEVQAYRDLQRLLHDSLMMDSGRRLPFSLRSLGPILLTLRWRLSWLAAVPNIVVEESNHGNSKQDDADRHQVESRVWSLCRILYFYYCLLRTSLDGVYTQYPGAEVRVWEDFPADESDEGFDAWISQGEKLLNEAGGLNRLGI</sequence>
<evidence type="ECO:0000313" key="2">
    <source>
        <dbReference type="Proteomes" id="UP000310108"/>
    </source>
</evidence>
<proteinExistence type="predicted"/>
<gene>
    <name evidence="1" type="ORF">CTA1_11984</name>
</gene>
<accession>A0A4U6XGZ4</accession>